<evidence type="ECO:0000313" key="1">
    <source>
        <dbReference type="EMBL" id="SVD60713.1"/>
    </source>
</evidence>
<dbReference type="EMBL" id="UINC01161488">
    <property type="protein sequence ID" value="SVD60713.1"/>
    <property type="molecule type" value="Genomic_DNA"/>
</dbReference>
<proteinExistence type="predicted"/>
<reference evidence="1" key="1">
    <citation type="submission" date="2018-05" db="EMBL/GenBank/DDBJ databases">
        <authorList>
            <person name="Lanie J.A."/>
            <person name="Ng W.-L."/>
            <person name="Kazmierczak K.M."/>
            <person name="Andrzejewski T.M."/>
            <person name="Davidsen T.M."/>
            <person name="Wayne K.J."/>
            <person name="Tettelin H."/>
            <person name="Glass J.I."/>
            <person name="Rusch D."/>
            <person name="Podicherti R."/>
            <person name="Tsui H.-C.T."/>
            <person name="Winkler M.E."/>
        </authorList>
    </citation>
    <scope>NUCLEOTIDE SEQUENCE</scope>
</reference>
<organism evidence="1">
    <name type="scientific">marine metagenome</name>
    <dbReference type="NCBI Taxonomy" id="408172"/>
    <lineage>
        <taxon>unclassified sequences</taxon>
        <taxon>metagenomes</taxon>
        <taxon>ecological metagenomes</taxon>
    </lineage>
</organism>
<protein>
    <submittedName>
        <fullName evidence="1">Uncharacterized protein</fullName>
    </submittedName>
</protein>
<accession>A0A382WPL7</accession>
<gene>
    <name evidence="1" type="ORF">METZ01_LOCUS413567</name>
</gene>
<name>A0A382WPL7_9ZZZZ</name>
<sequence>MTAPIEVDGKTFEKAIFSRINP</sequence>
<dbReference type="AlphaFoldDB" id="A0A382WPL7"/>